<comment type="subcellular location">
    <subcellularLocation>
        <location evidence="1">Membrane</location>
        <topology evidence="1">Multi-pass membrane protein</topology>
    </subcellularLocation>
</comment>
<keyword evidence="3 5" id="KW-1133">Transmembrane helix</keyword>
<feature type="transmembrane region" description="Helical" evidence="5">
    <location>
        <begin position="50"/>
        <end position="68"/>
    </location>
</feature>
<evidence type="ECO:0000313" key="8">
    <source>
        <dbReference type="Proteomes" id="UP000319927"/>
    </source>
</evidence>
<evidence type="ECO:0000256" key="1">
    <source>
        <dbReference type="ARBA" id="ARBA00004141"/>
    </source>
</evidence>
<dbReference type="AlphaFoldDB" id="A0A561WDR2"/>
<evidence type="ECO:0000256" key="2">
    <source>
        <dbReference type="ARBA" id="ARBA00022692"/>
    </source>
</evidence>
<gene>
    <name evidence="7" type="ORF">FHX75_12527</name>
</gene>
<feature type="transmembrane region" description="Helical" evidence="5">
    <location>
        <begin position="21"/>
        <end position="44"/>
    </location>
</feature>
<feature type="transmembrane region" description="Helical" evidence="5">
    <location>
        <begin position="75"/>
        <end position="95"/>
    </location>
</feature>
<organism evidence="7 8">
    <name type="scientific">Micromonospora palomenae</name>
    <dbReference type="NCBI Taxonomy" id="1461247"/>
    <lineage>
        <taxon>Bacteria</taxon>
        <taxon>Bacillati</taxon>
        <taxon>Actinomycetota</taxon>
        <taxon>Actinomycetes</taxon>
        <taxon>Micromonosporales</taxon>
        <taxon>Micromonosporaceae</taxon>
        <taxon>Micromonospora</taxon>
    </lineage>
</organism>
<accession>A0A561WDR2</accession>
<keyword evidence="4 5" id="KW-0472">Membrane</keyword>
<keyword evidence="2 5" id="KW-0812">Transmembrane</keyword>
<dbReference type="Pfam" id="PF13515">
    <property type="entry name" value="FUSC_2"/>
    <property type="match status" value="1"/>
</dbReference>
<proteinExistence type="predicted"/>
<dbReference type="RefSeq" id="WP_246158014.1">
    <property type="nucleotide sequence ID" value="NZ_VIXA01000002.1"/>
</dbReference>
<comment type="caution">
    <text evidence="7">The sequence shown here is derived from an EMBL/GenBank/DDBJ whole genome shotgun (WGS) entry which is preliminary data.</text>
</comment>
<evidence type="ECO:0000256" key="5">
    <source>
        <dbReference type="SAM" id="Phobius"/>
    </source>
</evidence>
<feature type="transmembrane region" description="Helical" evidence="5">
    <location>
        <begin position="101"/>
        <end position="119"/>
    </location>
</feature>
<name>A0A561WDR2_9ACTN</name>
<reference evidence="7 8" key="1">
    <citation type="submission" date="2019-06" db="EMBL/GenBank/DDBJ databases">
        <title>Sequencing the genomes of 1000 actinobacteria strains.</title>
        <authorList>
            <person name="Klenk H.-P."/>
        </authorList>
    </citation>
    <scope>NUCLEOTIDE SEQUENCE [LARGE SCALE GENOMIC DNA]</scope>
    <source>
        <strain evidence="7 8">DSM 102131</strain>
    </source>
</reference>
<dbReference type="InterPro" id="IPR049453">
    <property type="entry name" value="Memb_transporter_dom"/>
</dbReference>
<evidence type="ECO:0000256" key="3">
    <source>
        <dbReference type="ARBA" id="ARBA00022989"/>
    </source>
</evidence>
<dbReference type="EMBL" id="VIXA01000002">
    <property type="protein sequence ID" value="TWG22008.1"/>
    <property type="molecule type" value="Genomic_DNA"/>
</dbReference>
<keyword evidence="8" id="KW-1185">Reference proteome</keyword>
<dbReference type="GO" id="GO:0016020">
    <property type="term" value="C:membrane"/>
    <property type="evidence" value="ECO:0007669"/>
    <property type="project" value="UniProtKB-SubCell"/>
</dbReference>
<protein>
    <submittedName>
        <fullName evidence="7">Aromatic acid exporter family member 1</fullName>
    </submittedName>
</protein>
<sequence>MNAAVDNARRTVREAYERLRTYFIVALQAGLAARLSWSIASNLLHNPQPLFAPAAAVGTIAAAIGNRVRRTAELLARVILGVLAGDLIIEVIGAGPVQTGFVVALAISVAVLFNPVRVVHRAAGPTRDLFAHQATTAA</sequence>
<feature type="domain" description="Integral membrane bound transporter" evidence="6">
    <location>
        <begin position="37"/>
        <end position="121"/>
    </location>
</feature>
<evidence type="ECO:0000259" key="6">
    <source>
        <dbReference type="Pfam" id="PF13515"/>
    </source>
</evidence>
<evidence type="ECO:0000256" key="4">
    <source>
        <dbReference type="ARBA" id="ARBA00023136"/>
    </source>
</evidence>
<dbReference type="Proteomes" id="UP000319927">
    <property type="component" value="Unassembled WGS sequence"/>
</dbReference>
<evidence type="ECO:0000313" key="7">
    <source>
        <dbReference type="EMBL" id="TWG22008.1"/>
    </source>
</evidence>